<gene>
    <name evidence="1" type="ORF">MM415B02292_0006</name>
</gene>
<name>A0A6M3KU83_9ZZZZ</name>
<organism evidence="1">
    <name type="scientific">viral metagenome</name>
    <dbReference type="NCBI Taxonomy" id="1070528"/>
    <lineage>
        <taxon>unclassified sequences</taxon>
        <taxon>metagenomes</taxon>
        <taxon>organismal metagenomes</taxon>
    </lineage>
</organism>
<proteinExistence type="predicted"/>
<protein>
    <submittedName>
        <fullName evidence="1">Uncharacterized protein</fullName>
    </submittedName>
</protein>
<accession>A0A6M3KU83</accession>
<dbReference type="EMBL" id="MT142549">
    <property type="protein sequence ID" value="QJA85025.1"/>
    <property type="molecule type" value="Genomic_DNA"/>
</dbReference>
<dbReference type="AlphaFoldDB" id="A0A6M3KU83"/>
<evidence type="ECO:0000313" key="1">
    <source>
        <dbReference type="EMBL" id="QJA85025.1"/>
    </source>
</evidence>
<reference evidence="1" key="1">
    <citation type="submission" date="2020-03" db="EMBL/GenBank/DDBJ databases">
        <title>The deep terrestrial virosphere.</title>
        <authorList>
            <person name="Holmfeldt K."/>
            <person name="Nilsson E."/>
            <person name="Simone D."/>
            <person name="Lopez-Fernandez M."/>
            <person name="Wu X."/>
            <person name="de Brujin I."/>
            <person name="Lundin D."/>
            <person name="Andersson A."/>
            <person name="Bertilsson S."/>
            <person name="Dopson M."/>
        </authorList>
    </citation>
    <scope>NUCLEOTIDE SEQUENCE</scope>
    <source>
        <strain evidence="1">MM415B02292</strain>
    </source>
</reference>
<sequence length="249" mass="26424">MGTSFNEYSEYRKGDFPAVPFRQGIYEISATQRAPLGTRLALPDERVFRYARAGALALAPGKFNIRATPSTELDKAISASVVVGAYNVYATTAAAATTAAEGWLQVNDDAGEGIQYKIKSAVANATTATSTDFVLYDPVATAMTAGATTVSVILNPYLGVLVATAITEIILGVAPVTVTALYYFWLQTWGLAPVWCEGVSASGYMQELALGTSIAGVTDSNDHTSLQLGQMWSVGVHGEYKPCYLRIAP</sequence>